<dbReference type="RefSeq" id="WP_092793874.1">
    <property type="nucleotide sequence ID" value="NZ_FOPC01000015.1"/>
</dbReference>
<evidence type="ECO:0008006" key="3">
    <source>
        <dbReference type="Google" id="ProtNLM"/>
    </source>
</evidence>
<evidence type="ECO:0000313" key="1">
    <source>
        <dbReference type="EMBL" id="SFH06866.1"/>
    </source>
</evidence>
<dbReference type="OrthoDB" id="818842at2"/>
<gene>
    <name evidence="1" type="ORF">SAMN04487988_11552</name>
</gene>
<dbReference type="AlphaFoldDB" id="A0A1I2X2D6"/>
<organism evidence="1 2">
    <name type="scientific">Algoriphagus hitonicola</name>
    <dbReference type="NCBI Taxonomy" id="435880"/>
    <lineage>
        <taxon>Bacteria</taxon>
        <taxon>Pseudomonadati</taxon>
        <taxon>Bacteroidota</taxon>
        <taxon>Cytophagia</taxon>
        <taxon>Cytophagales</taxon>
        <taxon>Cyclobacteriaceae</taxon>
        <taxon>Algoriphagus</taxon>
    </lineage>
</organism>
<dbReference type="Proteomes" id="UP000199642">
    <property type="component" value="Unassembled WGS sequence"/>
</dbReference>
<reference evidence="2" key="1">
    <citation type="submission" date="2016-10" db="EMBL/GenBank/DDBJ databases">
        <authorList>
            <person name="Varghese N."/>
            <person name="Submissions S."/>
        </authorList>
    </citation>
    <scope>NUCLEOTIDE SEQUENCE [LARGE SCALE GENOMIC DNA]</scope>
    <source>
        <strain evidence="2">DSM 19315</strain>
    </source>
</reference>
<name>A0A1I2X2D6_9BACT</name>
<accession>A0A1I2X2D6</accession>
<sequence>MRNNYFFSFLILALINCSKPQNQNNITSISLGGKGISNLSEIVESIDYLLLDFPKSHYMERPEKVFITDSVMILADHTNTMNFLVYDLKGKLLSEFSFYGEGPGKTTSIIDVAFNPFENLIEVLSINKIMKFDLTGDFIEEESLPFQPNLFLSLNNNEKALFFTYYASPNLESLKNKKGTFHFYNNENDILSEKIFDLPSTPSWIEKNAMVSSSFGADIFFSLTMLDTIYWIKNKSIHQKIYLDFESHQLPFDMVSPYVDDANGLVSLMNRDDFINKYRYHIPTLYCDDGLISSRFKSGLFYGHFIYHLTSGKTILIDKFVNDIDNGMEKFLMKNLRDNIIYSFYQPDELMSKLRNESDQFKGMDNDFTKVAKQLDSDDFLVLAKYQLRKF</sequence>
<protein>
    <recommendedName>
        <fullName evidence="3">6-bladed beta-propeller protein</fullName>
    </recommendedName>
</protein>
<evidence type="ECO:0000313" key="2">
    <source>
        <dbReference type="Proteomes" id="UP000199642"/>
    </source>
</evidence>
<keyword evidence="2" id="KW-1185">Reference proteome</keyword>
<dbReference type="Pfam" id="PF17170">
    <property type="entry name" value="DUF5128"/>
    <property type="match status" value="1"/>
</dbReference>
<dbReference type="STRING" id="435880.SAMN04487988_11552"/>
<dbReference type="EMBL" id="FOPC01000015">
    <property type="protein sequence ID" value="SFH06866.1"/>
    <property type="molecule type" value="Genomic_DNA"/>
</dbReference>
<proteinExistence type="predicted"/>